<keyword evidence="2" id="KW-1003">Cell membrane</keyword>
<dbReference type="InterPro" id="IPR017871">
    <property type="entry name" value="ABC_transporter-like_CS"/>
</dbReference>
<dbReference type="SUPFAM" id="SSF52540">
    <property type="entry name" value="P-loop containing nucleoside triphosphate hydrolases"/>
    <property type="match status" value="1"/>
</dbReference>
<accession>A0ABX8D4K4</accession>
<evidence type="ECO:0000256" key="4">
    <source>
        <dbReference type="ARBA" id="ARBA00022840"/>
    </source>
</evidence>
<dbReference type="InterPro" id="IPR027417">
    <property type="entry name" value="P-loop_NTPase"/>
</dbReference>
<dbReference type="PROSITE" id="PS00211">
    <property type="entry name" value="ABC_TRANSPORTER_1"/>
    <property type="match status" value="1"/>
</dbReference>
<dbReference type="PROSITE" id="PS50893">
    <property type="entry name" value="ABC_TRANSPORTER_2"/>
    <property type="match status" value="1"/>
</dbReference>
<keyword evidence="4 9" id="KW-0067">ATP-binding</keyword>
<evidence type="ECO:0000313" key="10">
    <source>
        <dbReference type="Proteomes" id="UP000677804"/>
    </source>
</evidence>
<name>A0ABX8D4K4_9CELL</name>
<evidence type="ECO:0000256" key="7">
    <source>
        <dbReference type="ARBA" id="ARBA00023136"/>
    </source>
</evidence>
<dbReference type="GO" id="GO:0005524">
    <property type="term" value="F:ATP binding"/>
    <property type="evidence" value="ECO:0007669"/>
    <property type="project" value="UniProtKB-KW"/>
</dbReference>
<keyword evidence="6" id="KW-0029">Amino-acid transport</keyword>
<evidence type="ECO:0000256" key="1">
    <source>
        <dbReference type="ARBA" id="ARBA00022448"/>
    </source>
</evidence>
<sequence length="334" mass="35039">MIELSGLRKVYPSPGGDVVALDGIDLTVERGTVHGIVGRSGAGKSTLIRCLTGLERPTAGTVTVDGVTISDLPENRLRTARRKTGMVFQHVNLLDSRTIADNVAYPLEVAGVRRAQRAARVAELLDLVDLGHRASAYPAQLSGGQKQRVGIARALATEPAVLLCDEPTSALDGETTRQILGLVRDLRDRLGITVVVITHEPSVVRETCDAVTLLEHGRVVQSGTLAQVVTQVGSPLSRALVPVPDVPPGRRRRLVEAVFATDAVSTATAFGAVAGLGDDVEVLSATVEPLGALRVGRLLVDTPQERTDEVVARLRAAGLDPLAAPAGDAGQEVA</sequence>
<dbReference type="Pfam" id="PF00005">
    <property type="entry name" value="ABC_tran"/>
    <property type="match status" value="1"/>
</dbReference>
<organism evidence="9 10">
    <name type="scientific">Cellulomonas wangleii</name>
    <dbReference type="NCBI Taxonomy" id="2816956"/>
    <lineage>
        <taxon>Bacteria</taxon>
        <taxon>Bacillati</taxon>
        <taxon>Actinomycetota</taxon>
        <taxon>Actinomycetes</taxon>
        <taxon>Micrococcales</taxon>
        <taxon>Cellulomonadaceae</taxon>
        <taxon>Cellulomonas</taxon>
    </lineage>
</organism>
<dbReference type="Gene3D" id="3.40.50.300">
    <property type="entry name" value="P-loop containing nucleotide triphosphate hydrolases"/>
    <property type="match status" value="1"/>
</dbReference>
<protein>
    <submittedName>
        <fullName evidence="9">ATP-binding cassette domain-containing protein</fullName>
    </submittedName>
</protein>
<dbReference type="InterPro" id="IPR041701">
    <property type="entry name" value="MetN_ABC"/>
</dbReference>
<evidence type="ECO:0000256" key="5">
    <source>
        <dbReference type="ARBA" id="ARBA00022967"/>
    </source>
</evidence>
<dbReference type="InterPro" id="IPR050086">
    <property type="entry name" value="MetN_ABC_transporter-like"/>
</dbReference>
<evidence type="ECO:0000259" key="8">
    <source>
        <dbReference type="PROSITE" id="PS50893"/>
    </source>
</evidence>
<gene>
    <name evidence="9" type="ORF">KG103_16315</name>
</gene>
<keyword evidence="3" id="KW-0547">Nucleotide-binding</keyword>
<dbReference type="EMBL" id="CP074405">
    <property type="protein sequence ID" value="QVI61968.1"/>
    <property type="molecule type" value="Genomic_DNA"/>
</dbReference>
<keyword evidence="7" id="KW-0472">Membrane</keyword>
<dbReference type="InterPro" id="IPR003593">
    <property type="entry name" value="AAA+_ATPase"/>
</dbReference>
<keyword evidence="5" id="KW-1278">Translocase</keyword>
<evidence type="ECO:0000313" key="9">
    <source>
        <dbReference type="EMBL" id="QVI61968.1"/>
    </source>
</evidence>
<keyword evidence="10" id="KW-1185">Reference proteome</keyword>
<dbReference type="RefSeq" id="WP_207339539.1">
    <property type="nucleotide sequence ID" value="NZ_CP074405.1"/>
</dbReference>
<feature type="domain" description="ABC transporter" evidence="8">
    <location>
        <begin position="2"/>
        <end position="241"/>
    </location>
</feature>
<evidence type="ECO:0000256" key="3">
    <source>
        <dbReference type="ARBA" id="ARBA00022741"/>
    </source>
</evidence>
<proteinExistence type="predicted"/>
<evidence type="ECO:0000256" key="2">
    <source>
        <dbReference type="ARBA" id="ARBA00022475"/>
    </source>
</evidence>
<dbReference type="InterPro" id="IPR003439">
    <property type="entry name" value="ABC_transporter-like_ATP-bd"/>
</dbReference>
<dbReference type="PANTHER" id="PTHR43166:SF30">
    <property type="entry name" value="METHIONINE IMPORT ATP-BINDING PROTEIN METN"/>
    <property type="match status" value="1"/>
</dbReference>
<dbReference type="CDD" id="cd03258">
    <property type="entry name" value="ABC_MetN_methionine_transporter"/>
    <property type="match status" value="1"/>
</dbReference>
<dbReference type="PANTHER" id="PTHR43166">
    <property type="entry name" value="AMINO ACID IMPORT ATP-BINDING PROTEIN"/>
    <property type="match status" value="1"/>
</dbReference>
<evidence type="ECO:0000256" key="6">
    <source>
        <dbReference type="ARBA" id="ARBA00022970"/>
    </source>
</evidence>
<reference evidence="9 10" key="1">
    <citation type="submission" date="2021-05" db="EMBL/GenBank/DDBJ databases">
        <title>Novel species in genus Cellulomonas.</title>
        <authorList>
            <person name="Zhang G."/>
        </authorList>
    </citation>
    <scope>NUCLEOTIDE SEQUENCE [LARGE SCALE GENOMIC DNA]</scope>
    <source>
        <strain evidence="10">zg-ZUI222</strain>
    </source>
</reference>
<dbReference type="Proteomes" id="UP000677804">
    <property type="component" value="Chromosome"/>
</dbReference>
<keyword evidence="1" id="KW-0813">Transport</keyword>
<dbReference type="SMART" id="SM00382">
    <property type="entry name" value="AAA"/>
    <property type="match status" value="1"/>
</dbReference>